<evidence type="ECO:0000313" key="2">
    <source>
        <dbReference type="Proteomes" id="UP000035642"/>
    </source>
</evidence>
<name>A0A0K0DLJ6_ANGCA</name>
<dbReference type="WBParaSite" id="ACAC_0001248101-mRNA-1">
    <property type="protein sequence ID" value="ACAC_0001248101-mRNA-1"/>
    <property type="gene ID" value="ACAC_0001248101"/>
</dbReference>
<dbReference type="GO" id="GO:0003723">
    <property type="term" value="F:RNA binding"/>
    <property type="evidence" value="ECO:0007669"/>
    <property type="project" value="InterPro"/>
</dbReference>
<feature type="compositionally biased region" description="Basic residues" evidence="1">
    <location>
        <begin position="111"/>
        <end position="124"/>
    </location>
</feature>
<dbReference type="InterPro" id="IPR028271">
    <property type="entry name" value="RAMAC"/>
</dbReference>
<reference evidence="2" key="1">
    <citation type="submission" date="2012-09" db="EMBL/GenBank/DDBJ databases">
        <authorList>
            <person name="Martin A.A."/>
        </authorList>
    </citation>
    <scope>NUCLEOTIDE SEQUENCE</scope>
</reference>
<accession>A0A0K0DLJ6</accession>
<dbReference type="AlphaFoldDB" id="A0A0K0DLJ6"/>
<dbReference type="Pfam" id="PF15320">
    <property type="entry name" value="RAM"/>
    <property type="match status" value="1"/>
</dbReference>
<dbReference type="Proteomes" id="UP000035642">
    <property type="component" value="Unassembled WGS sequence"/>
</dbReference>
<proteinExistence type="predicted"/>
<reference evidence="3" key="2">
    <citation type="submission" date="2017-02" db="UniProtKB">
        <authorList>
            <consortium name="WormBaseParasite"/>
        </authorList>
    </citation>
    <scope>IDENTIFICATION</scope>
</reference>
<dbReference type="GO" id="GO:0031533">
    <property type="term" value="C:mRNA capping enzyme complex"/>
    <property type="evidence" value="ECO:0007669"/>
    <property type="project" value="InterPro"/>
</dbReference>
<organism evidence="2 3">
    <name type="scientific">Angiostrongylus cantonensis</name>
    <name type="common">Rat lungworm</name>
    <dbReference type="NCBI Taxonomy" id="6313"/>
    <lineage>
        <taxon>Eukaryota</taxon>
        <taxon>Metazoa</taxon>
        <taxon>Ecdysozoa</taxon>
        <taxon>Nematoda</taxon>
        <taxon>Chromadorea</taxon>
        <taxon>Rhabditida</taxon>
        <taxon>Rhabditina</taxon>
        <taxon>Rhabditomorpha</taxon>
        <taxon>Strongyloidea</taxon>
        <taxon>Metastrongylidae</taxon>
        <taxon>Angiostrongylus</taxon>
    </lineage>
</organism>
<feature type="region of interest" description="Disordered" evidence="1">
    <location>
        <begin position="77"/>
        <end position="124"/>
    </location>
</feature>
<sequence>MSAIGGSELALVVKSQDTDSGVEKAEQRPGGTTSSSACSLDEMFSDRYTTNNQSFARISEGFDPVICLYPFHSKPKHFEKNRPHHGSGGGWGSNEPANDWKHDNRGDFRRHPYNKRQRPSWGHH</sequence>
<evidence type="ECO:0000313" key="3">
    <source>
        <dbReference type="WBParaSite" id="ACAC_0001248101-mRNA-1"/>
    </source>
</evidence>
<feature type="region of interest" description="Disordered" evidence="1">
    <location>
        <begin position="15"/>
        <end position="40"/>
    </location>
</feature>
<dbReference type="STRING" id="6313.A0A0K0DLJ6"/>
<dbReference type="GO" id="GO:0106005">
    <property type="term" value="P:RNA 5'-cap (guanine-N7)-methylation"/>
    <property type="evidence" value="ECO:0007669"/>
    <property type="project" value="InterPro"/>
</dbReference>
<feature type="compositionally biased region" description="Basic and acidic residues" evidence="1">
    <location>
        <begin position="98"/>
        <end position="110"/>
    </location>
</feature>
<keyword evidence="2" id="KW-1185">Reference proteome</keyword>
<evidence type="ECO:0000256" key="1">
    <source>
        <dbReference type="SAM" id="MobiDB-lite"/>
    </source>
</evidence>
<protein>
    <submittedName>
        <fullName evidence="3">Btz domain-containing protein</fullName>
    </submittedName>
</protein>